<name>A0ABQ3DTX0_9ACTN</name>
<dbReference type="Proteomes" id="UP000599437">
    <property type="component" value="Unassembled WGS sequence"/>
</dbReference>
<proteinExistence type="predicted"/>
<comment type="caution">
    <text evidence="1">The sequence shown here is derived from an EMBL/GenBank/DDBJ whole genome shotgun (WGS) entry which is preliminary data.</text>
</comment>
<organism evidence="1 2">
    <name type="scientific">Streptomyces chryseus</name>
    <dbReference type="NCBI Taxonomy" id="68186"/>
    <lineage>
        <taxon>Bacteria</taxon>
        <taxon>Bacillati</taxon>
        <taxon>Actinomycetota</taxon>
        <taxon>Actinomycetes</taxon>
        <taxon>Kitasatosporales</taxon>
        <taxon>Streptomycetaceae</taxon>
        <taxon>Streptomyces</taxon>
    </lineage>
</organism>
<reference evidence="2" key="1">
    <citation type="journal article" date="2019" name="Int. J. Syst. Evol. Microbiol.">
        <title>The Global Catalogue of Microorganisms (GCM) 10K type strain sequencing project: providing services to taxonomists for standard genome sequencing and annotation.</title>
        <authorList>
            <consortium name="The Broad Institute Genomics Platform"/>
            <consortium name="The Broad Institute Genome Sequencing Center for Infectious Disease"/>
            <person name="Wu L."/>
            <person name="Ma J."/>
        </authorList>
    </citation>
    <scope>NUCLEOTIDE SEQUENCE [LARGE SCALE GENOMIC DNA]</scope>
    <source>
        <strain evidence="2">JCM 4737</strain>
    </source>
</reference>
<keyword evidence="2" id="KW-1185">Reference proteome</keyword>
<accession>A0ABQ3DTX0</accession>
<sequence>MGIGSGIGVTEKSGTSRLVRATFFNSPSVKVTPVLMTGLLVGVGVGVGEVEVEVVEVVEAGAGVDVRGFARLPLPSLLAGSPPHAVVRHRTAAAAAAAAVRRAEGIERTERAFTPHRSCAYDR</sequence>
<gene>
    <name evidence="1" type="ORF">GCM10010346_38280</name>
</gene>
<evidence type="ECO:0000313" key="2">
    <source>
        <dbReference type="Proteomes" id="UP000599437"/>
    </source>
</evidence>
<protein>
    <submittedName>
        <fullName evidence="1">Uncharacterized protein</fullName>
    </submittedName>
</protein>
<evidence type="ECO:0000313" key="1">
    <source>
        <dbReference type="EMBL" id="GHB11450.1"/>
    </source>
</evidence>
<dbReference type="EMBL" id="BMVO01000012">
    <property type="protein sequence ID" value="GHB11450.1"/>
    <property type="molecule type" value="Genomic_DNA"/>
</dbReference>